<accession>A0ACC1QVH4</accession>
<evidence type="ECO:0000313" key="1">
    <source>
        <dbReference type="EMBL" id="KAJ3490756.1"/>
    </source>
</evidence>
<dbReference type="Proteomes" id="UP001148737">
    <property type="component" value="Unassembled WGS sequence"/>
</dbReference>
<keyword evidence="2" id="KW-1185">Reference proteome</keyword>
<reference evidence="1" key="1">
    <citation type="submission" date="2022-07" db="EMBL/GenBank/DDBJ databases">
        <title>Genome Sequence of Lecanicillium saksenae.</title>
        <authorList>
            <person name="Buettner E."/>
        </authorList>
    </citation>
    <scope>NUCLEOTIDE SEQUENCE</scope>
    <source>
        <strain evidence="1">VT-O1</strain>
    </source>
</reference>
<name>A0ACC1QVH4_9HYPO</name>
<sequence length="116" mass="13003">MGREEQVEEREVLDSIFPEEITDVSETEFRISIALDIPDFPEDEEPPKFLLSVRYPEEYPDVAPNLEILAATDGGVTEYFDTGDDTRHDTGGHAHHHAVGPGISRHQGPVMKSFLL</sequence>
<dbReference type="EMBL" id="JANAKD010000674">
    <property type="protein sequence ID" value="KAJ3490756.1"/>
    <property type="molecule type" value="Genomic_DNA"/>
</dbReference>
<evidence type="ECO:0000313" key="2">
    <source>
        <dbReference type="Proteomes" id="UP001148737"/>
    </source>
</evidence>
<protein>
    <submittedName>
        <fullName evidence="1">Uncharacterized protein</fullName>
    </submittedName>
</protein>
<organism evidence="1 2">
    <name type="scientific">Lecanicillium saksenae</name>
    <dbReference type="NCBI Taxonomy" id="468837"/>
    <lineage>
        <taxon>Eukaryota</taxon>
        <taxon>Fungi</taxon>
        <taxon>Dikarya</taxon>
        <taxon>Ascomycota</taxon>
        <taxon>Pezizomycotina</taxon>
        <taxon>Sordariomycetes</taxon>
        <taxon>Hypocreomycetidae</taxon>
        <taxon>Hypocreales</taxon>
        <taxon>Cordycipitaceae</taxon>
        <taxon>Lecanicillium</taxon>
    </lineage>
</organism>
<proteinExistence type="predicted"/>
<gene>
    <name evidence="1" type="ORF">NLG97_g5723</name>
</gene>
<comment type="caution">
    <text evidence="1">The sequence shown here is derived from an EMBL/GenBank/DDBJ whole genome shotgun (WGS) entry which is preliminary data.</text>
</comment>